<feature type="non-terminal residue" evidence="11">
    <location>
        <position position="638"/>
    </location>
</feature>
<dbReference type="Pfam" id="PF02225">
    <property type="entry name" value="PA"/>
    <property type="match status" value="1"/>
</dbReference>
<dbReference type="Gene3D" id="3.30.70.80">
    <property type="entry name" value="Peptidase S8 propeptide/proteinase inhibitor I9"/>
    <property type="match status" value="1"/>
</dbReference>
<proteinExistence type="inferred from homology"/>
<dbReference type="EMBL" id="JAHRHJ020000009">
    <property type="protein sequence ID" value="KAH9302818.1"/>
    <property type="molecule type" value="Genomic_DNA"/>
</dbReference>
<dbReference type="InterPro" id="IPR023828">
    <property type="entry name" value="Peptidase_S8_Ser-AS"/>
</dbReference>
<keyword evidence="2 7" id="KW-0645">Protease</keyword>
<evidence type="ECO:0000256" key="1">
    <source>
        <dbReference type="ARBA" id="ARBA00011073"/>
    </source>
</evidence>
<keyword evidence="12" id="KW-1185">Reference proteome</keyword>
<keyword evidence="5 7" id="KW-0720">Serine protease</keyword>
<dbReference type="InterPro" id="IPR000209">
    <property type="entry name" value="Peptidase_S8/S53_dom"/>
</dbReference>
<dbReference type="PANTHER" id="PTHR10795">
    <property type="entry name" value="PROPROTEIN CONVERTASE SUBTILISIN/KEXIN"/>
    <property type="match status" value="1"/>
</dbReference>
<dbReference type="Pfam" id="PF05922">
    <property type="entry name" value="Inhibitor_I9"/>
    <property type="match status" value="1"/>
</dbReference>
<dbReference type="OMA" id="KGAYPSW"/>
<dbReference type="AlphaFoldDB" id="A0AA38CQM0"/>
<feature type="active site" description="Charge relay system" evidence="6 7">
    <location>
        <position position="535"/>
    </location>
</feature>
<reference evidence="11 12" key="1">
    <citation type="journal article" date="2021" name="Nat. Plants">
        <title>The Taxus genome provides insights into paclitaxel biosynthesis.</title>
        <authorList>
            <person name="Xiong X."/>
            <person name="Gou J."/>
            <person name="Liao Q."/>
            <person name="Li Y."/>
            <person name="Zhou Q."/>
            <person name="Bi G."/>
            <person name="Li C."/>
            <person name="Du R."/>
            <person name="Wang X."/>
            <person name="Sun T."/>
            <person name="Guo L."/>
            <person name="Liang H."/>
            <person name="Lu P."/>
            <person name="Wu Y."/>
            <person name="Zhang Z."/>
            <person name="Ro D.K."/>
            <person name="Shang Y."/>
            <person name="Huang S."/>
            <person name="Yan J."/>
        </authorList>
    </citation>
    <scope>NUCLEOTIDE SEQUENCE [LARGE SCALE GENOMIC DNA]</scope>
    <source>
        <strain evidence="11">Ta-2019</strain>
    </source>
</reference>
<evidence type="ECO:0000256" key="7">
    <source>
        <dbReference type="PROSITE-ProRule" id="PRU01240"/>
    </source>
</evidence>
<dbReference type="CDD" id="cd04852">
    <property type="entry name" value="Peptidases_S8_3"/>
    <property type="match status" value="1"/>
</dbReference>
<dbReference type="PROSITE" id="PS00138">
    <property type="entry name" value="SUBTILASE_SER"/>
    <property type="match status" value="1"/>
</dbReference>
<dbReference type="PRINTS" id="PR00723">
    <property type="entry name" value="SUBTILISIN"/>
</dbReference>
<organism evidence="11 12">
    <name type="scientific">Taxus chinensis</name>
    <name type="common">Chinese yew</name>
    <name type="synonym">Taxus wallichiana var. chinensis</name>
    <dbReference type="NCBI Taxonomy" id="29808"/>
    <lineage>
        <taxon>Eukaryota</taxon>
        <taxon>Viridiplantae</taxon>
        <taxon>Streptophyta</taxon>
        <taxon>Embryophyta</taxon>
        <taxon>Tracheophyta</taxon>
        <taxon>Spermatophyta</taxon>
        <taxon>Pinopsida</taxon>
        <taxon>Pinidae</taxon>
        <taxon>Conifers II</taxon>
        <taxon>Cupressales</taxon>
        <taxon>Taxaceae</taxon>
        <taxon>Taxus</taxon>
    </lineage>
</organism>
<evidence type="ECO:0000313" key="11">
    <source>
        <dbReference type="EMBL" id="KAH9302818.1"/>
    </source>
</evidence>
<dbReference type="CDD" id="cd02120">
    <property type="entry name" value="PA_subtilisin_like"/>
    <property type="match status" value="1"/>
</dbReference>
<gene>
    <name evidence="11" type="ORF">KI387_014401</name>
</gene>
<feature type="active site" description="Charge relay system" evidence="6 7">
    <location>
        <position position="157"/>
    </location>
</feature>
<dbReference type="InterPro" id="IPR045051">
    <property type="entry name" value="SBT"/>
</dbReference>
<evidence type="ECO:0000256" key="3">
    <source>
        <dbReference type="ARBA" id="ARBA00022729"/>
    </source>
</evidence>
<evidence type="ECO:0000256" key="2">
    <source>
        <dbReference type="ARBA" id="ARBA00022670"/>
    </source>
</evidence>
<dbReference type="InterPro" id="IPR003137">
    <property type="entry name" value="PA_domain"/>
</dbReference>
<evidence type="ECO:0000259" key="9">
    <source>
        <dbReference type="Pfam" id="PF02225"/>
    </source>
</evidence>
<dbReference type="InterPro" id="IPR015500">
    <property type="entry name" value="Peptidase_S8_subtilisin-rel"/>
</dbReference>
<feature type="non-terminal residue" evidence="11">
    <location>
        <position position="1"/>
    </location>
</feature>
<dbReference type="Gene3D" id="3.40.50.200">
    <property type="entry name" value="Peptidase S8/S53 domain"/>
    <property type="match status" value="2"/>
</dbReference>
<dbReference type="InterPro" id="IPR037045">
    <property type="entry name" value="S8pro/Inhibitor_I9_sf"/>
</dbReference>
<dbReference type="Proteomes" id="UP000824469">
    <property type="component" value="Unassembled WGS sequence"/>
</dbReference>
<evidence type="ECO:0000256" key="6">
    <source>
        <dbReference type="PIRSR" id="PIRSR615500-1"/>
    </source>
</evidence>
<name>A0AA38CQM0_TAXCH</name>
<dbReference type="GO" id="GO:0006508">
    <property type="term" value="P:proteolysis"/>
    <property type="evidence" value="ECO:0007669"/>
    <property type="project" value="UniProtKB-KW"/>
</dbReference>
<evidence type="ECO:0000256" key="4">
    <source>
        <dbReference type="ARBA" id="ARBA00022801"/>
    </source>
</evidence>
<dbReference type="InterPro" id="IPR034197">
    <property type="entry name" value="Peptidases_S8_3"/>
</dbReference>
<evidence type="ECO:0000256" key="5">
    <source>
        <dbReference type="ARBA" id="ARBA00022825"/>
    </source>
</evidence>
<dbReference type="InterPro" id="IPR036852">
    <property type="entry name" value="Peptidase_S8/S53_dom_sf"/>
</dbReference>
<feature type="domain" description="PA" evidence="9">
    <location>
        <begin position="394"/>
        <end position="459"/>
    </location>
</feature>
<dbReference type="PROSITE" id="PS51892">
    <property type="entry name" value="SUBTILASE"/>
    <property type="match status" value="1"/>
</dbReference>
<evidence type="ECO:0000313" key="12">
    <source>
        <dbReference type="Proteomes" id="UP000824469"/>
    </source>
</evidence>
<keyword evidence="4 7" id="KW-0378">Hydrolase</keyword>
<feature type="domain" description="Peptidase S8/S53" evidence="8">
    <location>
        <begin position="149"/>
        <end position="313"/>
    </location>
</feature>
<dbReference type="InterPro" id="IPR010259">
    <property type="entry name" value="S8pro/Inhibitor_I9"/>
</dbReference>
<sequence>IYILGEKKLCMTIMGKTKAAMVVWALCIFLLSGTPTSSTSEVYIVYMGSKVHEDPDITSSYNHQILAAAYDGSTEKALSSMVYSYRHGFRGFAALLSEAQAAAMAKTPGVVSVFPNKRRKLHTTHSWEFLGMPNDKSLETPNDSTRIQENVIIGIIDTGIWPESPSFSDDLMSPVPSRWKGVCQSGELFPSSTCNRKIIGARYYLNGLEAEKGEALNTASSEDGIEFRSARDSLGHGSHTASTAAGRYVSNMNYNGLAAGGARGGAPLARIAVYKTCWESGCYDSDILAAFDDAIKDGVDILSLSLGPDVPENDYLSDAIGSGIIPCNKTWNYRADAHAKYFTPYQSRYLLMHIRPVPGDLVLGHLIEKDLLIISNCLAFVGGKCSFCLNSSLDKSKVRGKILACLHPEGSSETRLSKSQTVQAAGGVGMILIDEIDKNIAIPFVIPSAVVGGKVGAEILRYINSTRFPQAYISPAETVMGFRPAPQVAAFSSKGPNTLTPEILKPDITAPGMNILAAWTQVKKGMHFNIVSGTSMACPHVTGMAALIKATQPSWTPSAIKSALMTTANVLDKENGIVTVAPQGRTATPFDFGAGIISPLEATSPGLVYDAKPIDYMNFLCAIGYDDTSLRLVTGDQS</sequence>
<dbReference type="SUPFAM" id="SSF52743">
    <property type="entry name" value="Subtilisin-like"/>
    <property type="match status" value="1"/>
</dbReference>
<comment type="similarity">
    <text evidence="1 7">Belongs to the peptidase S8 family.</text>
</comment>
<protein>
    <submittedName>
        <fullName evidence="11">Uncharacterized protein</fullName>
    </submittedName>
</protein>
<dbReference type="GO" id="GO:0004252">
    <property type="term" value="F:serine-type endopeptidase activity"/>
    <property type="evidence" value="ECO:0007669"/>
    <property type="project" value="UniProtKB-UniRule"/>
</dbReference>
<dbReference type="Pfam" id="PF00082">
    <property type="entry name" value="Peptidase_S8"/>
    <property type="match status" value="2"/>
</dbReference>
<evidence type="ECO:0000259" key="8">
    <source>
        <dbReference type="Pfam" id="PF00082"/>
    </source>
</evidence>
<feature type="domain" description="Inhibitor I9" evidence="10">
    <location>
        <begin position="42"/>
        <end position="122"/>
    </location>
</feature>
<accession>A0AA38CQM0</accession>
<feature type="active site" description="Charge relay system" evidence="6 7">
    <location>
        <position position="236"/>
    </location>
</feature>
<evidence type="ECO:0000259" key="10">
    <source>
        <dbReference type="Pfam" id="PF05922"/>
    </source>
</evidence>
<comment type="caution">
    <text evidence="11">The sequence shown here is derived from an EMBL/GenBank/DDBJ whole genome shotgun (WGS) entry which is preliminary data.</text>
</comment>
<feature type="domain" description="Peptidase S8/S53" evidence="8">
    <location>
        <begin position="478"/>
        <end position="595"/>
    </location>
</feature>
<keyword evidence="3" id="KW-0732">Signal</keyword>
<dbReference type="FunFam" id="3.30.70.80:FF:000002">
    <property type="entry name" value="Subtilisin-like protease SBT5.3"/>
    <property type="match status" value="1"/>
</dbReference>